<accession>A0A0A8ZD56</accession>
<name>A0A0A8ZD56_ARUDO</name>
<reference evidence="2" key="1">
    <citation type="submission" date="2014-09" db="EMBL/GenBank/DDBJ databases">
        <authorList>
            <person name="Magalhaes I.L.F."/>
            <person name="Oliveira U."/>
            <person name="Santos F.R."/>
            <person name="Vidigal T.H.D.A."/>
            <person name="Brescovit A.D."/>
            <person name="Santos A.J."/>
        </authorList>
    </citation>
    <scope>NUCLEOTIDE SEQUENCE</scope>
    <source>
        <tissue evidence="2">Shoot tissue taken approximately 20 cm above the soil surface</tissue>
    </source>
</reference>
<keyword evidence="2" id="KW-0648">Protein biosynthesis</keyword>
<dbReference type="AlphaFoldDB" id="A0A0A8ZD56"/>
<dbReference type="PANTHER" id="PTHR33170:SF38">
    <property type="entry name" value="DUF4283 DOMAIN-CONTAINING PROTEIN"/>
    <property type="match status" value="1"/>
</dbReference>
<proteinExistence type="predicted"/>
<feature type="region of interest" description="Disordered" evidence="1">
    <location>
        <begin position="1"/>
        <end position="38"/>
    </location>
</feature>
<evidence type="ECO:0000256" key="1">
    <source>
        <dbReference type="SAM" id="MobiDB-lite"/>
    </source>
</evidence>
<reference evidence="2" key="2">
    <citation type="journal article" date="2015" name="Data Brief">
        <title>Shoot transcriptome of the giant reed, Arundo donax.</title>
        <authorList>
            <person name="Barrero R.A."/>
            <person name="Guerrero F.D."/>
            <person name="Moolhuijzen P."/>
            <person name="Goolsby J.A."/>
            <person name="Tidwell J."/>
            <person name="Bellgard S.E."/>
            <person name="Bellgard M.I."/>
        </authorList>
    </citation>
    <scope>NUCLEOTIDE SEQUENCE</scope>
    <source>
        <tissue evidence="2">Shoot tissue taken approximately 20 cm above the soil surface</tissue>
    </source>
</reference>
<dbReference type="PANTHER" id="PTHR33170">
    <property type="entry name" value="DUF4283 DOMAIN-CONTAINING PROTEIN-RELATED"/>
    <property type="match status" value="1"/>
</dbReference>
<organism evidence="2">
    <name type="scientific">Arundo donax</name>
    <name type="common">Giant reed</name>
    <name type="synonym">Donax arundinaceus</name>
    <dbReference type="NCBI Taxonomy" id="35708"/>
    <lineage>
        <taxon>Eukaryota</taxon>
        <taxon>Viridiplantae</taxon>
        <taxon>Streptophyta</taxon>
        <taxon>Embryophyta</taxon>
        <taxon>Tracheophyta</taxon>
        <taxon>Spermatophyta</taxon>
        <taxon>Magnoliopsida</taxon>
        <taxon>Liliopsida</taxon>
        <taxon>Poales</taxon>
        <taxon>Poaceae</taxon>
        <taxon>PACMAD clade</taxon>
        <taxon>Arundinoideae</taxon>
        <taxon>Arundineae</taxon>
        <taxon>Arundo</taxon>
    </lineage>
</organism>
<feature type="compositionally biased region" description="Basic and acidic residues" evidence="1">
    <location>
        <begin position="23"/>
        <end position="38"/>
    </location>
</feature>
<dbReference type="GO" id="GO:0003743">
    <property type="term" value="F:translation initiation factor activity"/>
    <property type="evidence" value="ECO:0007669"/>
    <property type="project" value="UniProtKB-KW"/>
</dbReference>
<dbReference type="EMBL" id="GBRH01261154">
    <property type="protein sequence ID" value="JAD36741.1"/>
    <property type="molecule type" value="Transcribed_RNA"/>
</dbReference>
<protein>
    <submittedName>
        <fullName evidence="2">Eukaryotic initiation factor 4A</fullName>
    </submittedName>
</protein>
<keyword evidence="2" id="KW-0396">Initiation factor</keyword>
<evidence type="ECO:0000313" key="2">
    <source>
        <dbReference type="EMBL" id="JAD36741.1"/>
    </source>
</evidence>
<sequence>MGQPEGVDMVSKRIGGLISSQDVESKSREKKAAPEKELSTTLPDKKKCFACKTSHNLDQCKIKGNFVTVAQLFGHATRFPFYMIQPSEEMVAKEKFYHHCLLITSNISNLDLGKVKDELQKFWKLSNDWELGRECKKNFLASFSSEDDLIICLKHPKMETSLDDKEVKFTVTRWKEGGEENIDLIREWFSVCGVPRIYRNWKELYQVASAFGVLVEVDEESLEVGNKEPIRLKIAFRNCDDTPISYHFVFGWSSRMITFTIEDKVKSIEQQRKELEESNSKDHLDGFNKESEETRNIAIRVPPGSCLNTRVVASTGNHVLDLEGCSDKVHNKEPKTAQAGIVPEEPKFIEELRSDREIRENKINAPAATTINSKKTTEKSPNVAGAHPIGGSSTSMIGEEHFRGIQKPPIIHVFKRRTKKQQGTIEQKISEVNNSASKKLDKGMGPEGNGYATRIGVLTGCNMVDFQSCSEKEREKELNMAEKAIAVERPKSVQLIGAYRENKGNNRVPDAATINSKKKQTTATSKTETTQLISGSSTCMIKGIHKKRC</sequence>